<evidence type="ECO:0000313" key="2">
    <source>
        <dbReference type="Proteomes" id="UP000034562"/>
    </source>
</evidence>
<evidence type="ECO:0000313" key="1">
    <source>
        <dbReference type="EMBL" id="KKR70750.1"/>
    </source>
</evidence>
<gene>
    <name evidence="1" type="ORF">UU12_C0017G0001</name>
</gene>
<dbReference type="Proteomes" id="UP000034562">
    <property type="component" value="Unassembled WGS sequence"/>
</dbReference>
<proteinExistence type="predicted"/>
<protein>
    <submittedName>
        <fullName evidence="1">Uncharacterized protein</fullName>
    </submittedName>
</protein>
<dbReference type="EMBL" id="LBZK01000017">
    <property type="protein sequence ID" value="KKR70750.1"/>
    <property type="molecule type" value="Genomic_DNA"/>
</dbReference>
<sequence length="33" mass="3581">VLVEIDQAFQIINVIDIGVVRVQLDESIRGGDG</sequence>
<organism evidence="1 2">
    <name type="scientific">Candidatus Woesebacteria bacterium GW2011_GWA2_40_7b</name>
    <dbReference type="NCBI Taxonomy" id="1618563"/>
    <lineage>
        <taxon>Bacteria</taxon>
        <taxon>Candidatus Woeseibacteriota</taxon>
    </lineage>
</organism>
<name>A0A0G0VFB9_9BACT</name>
<reference evidence="1 2" key="1">
    <citation type="journal article" date="2015" name="Nature">
        <title>rRNA introns, odd ribosomes, and small enigmatic genomes across a large radiation of phyla.</title>
        <authorList>
            <person name="Brown C.T."/>
            <person name="Hug L.A."/>
            <person name="Thomas B.C."/>
            <person name="Sharon I."/>
            <person name="Castelle C.J."/>
            <person name="Singh A."/>
            <person name="Wilkins M.J."/>
            <person name="Williams K.H."/>
            <person name="Banfield J.F."/>
        </authorList>
    </citation>
    <scope>NUCLEOTIDE SEQUENCE [LARGE SCALE GENOMIC DNA]</scope>
</reference>
<accession>A0A0G0VFB9</accession>
<dbReference type="AlphaFoldDB" id="A0A0G0VFB9"/>
<feature type="non-terminal residue" evidence="1">
    <location>
        <position position="1"/>
    </location>
</feature>
<comment type="caution">
    <text evidence="1">The sequence shown here is derived from an EMBL/GenBank/DDBJ whole genome shotgun (WGS) entry which is preliminary data.</text>
</comment>